<gene>
    <name evidence="7" type="ORF">GCM10025868_09410</name>
</gene>
<comment type="similarity">
    <text evidence="1">Belongs to the leucine-binding protein family.</text>
</comment>
<accession>A0ABQ6JBY4</accession>
<protein>
    <recommendedName>
        <fullName evidence="6">Leucine-binding protein domain-containing protein</fullName>
    </recommendedName>
</protein>
<keyword evidence="8" id="KW-1185">Reference proteome</keyword>
<feature type="domain" description="Leucine-binding protein" evidence="6">
    <location>
        <begin position="39"/>
        <end position="109"/>
    </location>
</feature>
<dbReference type="InterPro" id="IPR000709">
    <property type="entry name" value="Leu_Ile_Val-bd"/>
</dbReference>
<dbReference type="SUPFAM" id="SSF53822">
    <property type="entry name" value="Periplasmic binding protein-like I"/>
    <property type="match status" value="1"/>
</dbReference>
<feature type="chain" id="PRO_5045088408" description="Leucine-binding protein domain-containing protein" evidence="5">
    <location>
        <begin position="24"/>
        <end position="129"/>
    </location>
</feature>
<keyword evidence="2" id="KW-0813">Transport</keyword>
<dbReference type="InterPro" id="IPR051010">
    <property type="entry name" value="BCAA_transport"/>
</dbReference>
<organism evidence="7 8">
    <name type="scientific">Angustibacter aerolatus</name>
    <dbReference type="NCBI Taxonomy" id="1162965"/>
    <lineage>
        <taxon>Bacteria</taxon>
        <taxon>Bacillati</taxon>
        <taxon>Actinomycetota</taxon>
        <taxon>Actinomycetes</taxon>
        <taxon>Kineosporiales</taxon>
        <taxon>Kineosporiaceae</taxon>
    </lineage>
</organism>
<comment type="caution">
    <text evidence="7">The sequence shown here is derived from an EMBL/GenBank/DDBJ whole genome shotgun (WGS) entry which is preliminary data.</text>
</comment>
<dbReference type="EMBL" id="BSUZ01000001">
    <property type="protein sequence ID" value="GMA85691.1"/>
    <property type="molecule type" value="Genomic_DNA"/>
</dbReference>
<dbReference type="InterPro" id="IPR028081">
    <property type="entry name" value="Leu-bd"/>
</dbReference>
<dbReference type="Proteomes" id="UP001157017">
    <property type="component" value="Unassembled WGS sequence"/>
</dbReference>
<dbReference type="Pfam" id="PF13458">
    <property type="entry name" value="Peripla_BP_6"/>
    <property type="match status" value="1"/>
</dbReference>
<evidence type="ECO:0000256" key="5">
    <source>
        <dbReference type="SAM" id="SignalP"/>
    </source>
</evidence>
<name>A0ABQ6JBY4_9ACTN</name>
<reference evidence="8" key="1">
    <citation type="journal article" date="2019" name="Int. J. Syst. Evol. Microbiol.">
        <title>The Global Catalogue of Microorganisms (GCM) 10K type strain sequencing project: providing services to taxonomists for standard genome sequencing and annotation.</title>
        <authorList>
            <consortium name="The Broad Institute Genomics Platform"/>
            <consortium name="The Broad Institute Genome Sequencing Center for Infectious Disease"/>
            <person name="Wu L."/>
            <person name="Ma J."/>
        </authorList>
    </citation>
    <scope>NUCLEOTIDE SEQUENCE [LARGE SCALE GENOMIC DNA]</scope>
    <source>
        <strain evidence="8">NBRC 108730</strain>
    </source>
</reference>
<evidence type="ECO:0000256" key="4">
    <source>
        <dbReference type="ARBA" id="ARBA00022970"/>
    </source>
</evidence>
<evidence type="ECO:0000313" key="7">
    <source>
        <dbReference type="EMBL" id="GMA85691.1"/>
    </source>
</evidence>
<dbReference type="Gene3D" id="3.40.50.2300">
    <property type="match status" value="1"/>
</dbReference>
<feature type="signal peptide" evidence="5">
    <location>
        <begin position="1"/>
        <end position="23"/>
    </location>
</feature>
<proteinExistence type="inferred from homology"/>
<keyword evidence="3 5" id="KW-0732">Signal</keyword>
<evidence type="ECO:0000256" key="1">
    <source>
        <dbReference type="ARBA" id="ARBA00010062"/>
    </source>
</evidence>
<dbReference type="PROSITE" id="PS51257">
    <property type="entry name" value="PROKAR_LIPOPROTEIN"/>
    <property type="match status" value="1"/>
</dbReference>
<evidence type="ECO:0000259" key="6">
    <source>
        <dbReference type="Pfam" id="PF13458"/>
    </source>
</evidence>
<evidence type="ECO:0000256" key="3">
    <source>
        <dbReference type="ARBA" id="ARBA00022729"/>
    </source>
</evidence>
<dbReference type="PRINTS" id="PR00337">
    <property type="entry name" value="LEUILEVALBP"/>
</dbReference>
<dbReference type="PANTHER" id="PTHR30483">
    <property type="entry name" value="LEUCINE-SPECIFIC-BINDING PROTEIN"/>
    <property type="match status" value="1"/>
</dbReference>
<dbReference type="InterPro" id="IPR028082">
    <property type="entry name" value="Peripla_BP_I"/>
</dbReference>
<sequence length="129" mass="12310">MRKRSFEAVALAAGLSAAAVALAACGGSGGSGAGAEAKTIRLGLIGPISGAQSQIGTNQVAGAQVAVDQINAAGGVLGKQATLESADEGASSATAAAAIRRYAADGVQAQARPAVERELPGHGAAACRA</sequence>
<evidence type="ECO:0000256" key="2">
    <source>
        <dbReference type="ARBA" id="ARBA00022448"/>
    </source>
</evidence>
<evidence type="ECO:0000313" key="8">
    <source>
        <dbReference type="Proteomes" id="UP001157017"/>
    </source>
</evidence>
<keyword evidence="4" id="KW-0029">Amino-acid transport</keyword>